<feature type="chain" id="PRO_5045056656" description="Outer membrane protein beta-barrel domain-containing protein" evidence="1">
    <location>
        <begin position="20"/>
        <end position="141"/>
    </location>
</feature>
<evidence type="ECO:0000313" key="3">
    <source>
        <dbReference type="Proteomes" id="UP001267426"/>
    </source>
</evidence>
<name>A0ABU3BQN2_9BACT</name>
<accession>A0ABU3BQN2</accession>
<gene>
    <name evidence="2" type="ORF">RM540_07525</name>
</gene>
<evidence type="ECO:0008006" key="4">
    <source>
        <dbReference type="Google" id="ProtNLM"/>
    </source>
</evidence>
<feature type="signal peptide" evidence="1">
    <location>
        <begin position="1"/>
        <end position="19"/>
    </location>
</feature>
<dbReference type="RefSeq" id="WP_311662939.1">
    <property type="nucleotide sequence ID" value="NZ_JAVRHT010000014.1"/>
</dbReference>
<dbReference type="Proteomes" id="UP001267426">
    <property type="component" value="Unassembled WGS sequence"/>
</dbReference>
<dbReference type="EMBL" id="JAVRHT010000014">
    <property type="protein sequence ID" value="MDT0631597.1"/>
    <property type="molecule type" value="Genomic_DNA"/>
</dbReference>
<keyword evidence="1" id="KW-0732">Signal</keyword>
<evidence type="ECO:0000313" key="2">
    <source>
        <dbReference type="EMBL" id="MDT0631597.1"/>
    </source>
</evidence>
<reference evidence="2 3" key="1">
    <citation type="submission" date="2023-09" db="EMBL/GenBank/DDBJ databases">
        <authorList>
            <person name="Rey-Velasco X."/>
        </authorList>
    </citation>
    <scope>NUCLEOTIDE SEQUENCE [LARGE SCALE GENOMIC DNA]</scope>
    <source>
        <strain evidence="2 3">F394</strain>
    </source>
</reference>
<keyword evidence="3" id="KW-1185">Reference proteome</keyword>
<organism evidence="2 3">
    <name type="scientific">Rubrivirga litoralis</name>
    <dbReference type="NCBI Taxonomy" id="3075598"/>
    <lineage>
        <taxon>Bacteria</taxon>
        <taxon>Pseudomonadati</taxon>
        <taxon>Rhodothermota</taxon>
        <taxon>Rhodothermia</taxon>
        <taxon>Rhodothermales</taxon>
        <taxon>Rubricoccaceae</taxon>
        <taxon>Rubrivirga</taxon>
    </lineage>
</organism>
<proteinExistence type="predicted"/>
<comment type="caution">
    <text evidence="2">The sequence shown here is derived from an EMBL/GenBank/DDBJ whole genome shotgun (WGS) entry which is preliminary data.</text>
</comment>
<evidence type="ECO:0000256" key="1">
    <source>
        <dbReference type="SAM" id="SignalP"/>
    </source>
</evidence>
<sequence>MRLLLPALVLCLAAPPAAAQLAVGGQVGTPTGLSLKLGAGRGAVLLAAGWDLGDAVEVEGNYLLRDRQRVGSSGRVGLFYGPGVFVQAGNDDTDAGVSLAAGLSTFLTRELELYGLLSPRLQLIGDTDVDLGGGLGLRLTL</sequence>
<protein>
    <recommendedName>
        <fullName evidence="4">Outer membrane protein beta-barrel domain-containing protein</fullName>
    </recommendedName>
</protein>